<dbReference type="Pfam" id="PF02205">
    <property type="entry name" value="WH2"/>
    <property type="match status" value="1"/>
</dbReference>
<feature type="region of interest" description="Disordered" evidence="1">
    <location>
        <begin position="1"/>
        <end position="138"/>
    </location>
</feature>
<dbReference type="SMART" id="SM00246">
    <property type="entry name" value="WH2"/>
    <property type="match status" value="3"/>
</dbReference>
<feature type="compositionally biased region" description="Basic and acidic residues" evidence="1">
    <location>
        <begin position="484"/>
        <end position="493"/>
    </location>
</feature>
<dbReference type="EMBL" id="JABFTP020000042">
    <property type="protein sequence ID" value="KAL3272275.1"/>
    <property type="molecule type" value="Genomic_DNA"/>
</dbReference>
<dbReference type="InterPro" id="IPR003124">
    <property type="entry name" value="WH2_dom"/>
</dbReference>
<protein>
    <recommendedName>
        <fullName evidence="2">WH2 domain-containing protein</fullName>
    </recommendedName>
</protein>
<name>A0ABD2N0U4_9CUCU</name>
<feature type="region of interest" description="Disordered" evidence="1">
    <location>
        <begin position="444"/>
        <end position="610"/>
    </location>
</feature>
<feature type="compositionally biased region" description="Acidic residues" evidence="1">
    <location>
        <begin position="463"/>
        <end position="483"/>
    </location>
</feature>
<reference evidence="3 4" key="1">
    <citation type="journal article" date="2021" name="BMC Biol.">
        <title>Horizontally acquired antibacterial genes associated with adaptive radiation of ladybird beetles.</title>
        <authorList>
            <person name="Li H.S."/>
            <person name="Tang X.F."/>
            <person name="Huang Y.H."/>
            <person name="Xu Z.Y."/>
            <person name="Chen M.L."/>
            <person name="Du X.Y."/>
            <person name="Qiu B.Y."/>
            <person name="Chen P.T."/>
            <person name="Zhang W."/>
            <person name="Slipinski A."/>
            <person name="Escalona H.E."/>
            <person name="Waterhouse R.M."/>
            <person name="Zwick A."/>
            <person name="Pang H."/>
        </authorList>
    </citation>
    <scope>NUCLEOTIDE SEQUENCE [LARGE SCALE GENOMIC DNA]</scope>
    <source>
        <strain evidence="3">SYSU2018</strain>
    </source>
</reference>
<feature type="domain" description="WH2" evidence="2">
    <location>
        <begin position="260"/>
        <end position="277"/>
    </location>
</feature>
<feature type="compositionally biased region" description="Acidic residues" evidence="1">
    <location>
        <begin position="552"/>
        <end position="588"/>
    </location>
</feature>
<feature type="compositionally biased region" description="Basic residues" evidence="1">
    <location>
        <begin position="494"/>
        <end position="503"/>
    </location>
</feature>
<proteinExistence type="predicted"/>
<dbReference type="Proteomes" id="UP001516400">
    <property type="component" value="Unassembled WGS sequence"/>
</dbReference>
<evidence type="ECO:0000313" key="3">
    <source>
        <dbReference type="EMBL" id="KAL3272275.1"/>
    </source>
</evidence>
<dbReference type="AlphaFoldDB" id="A0ABD2N0U4"/>
<comment type="caution">
    <text evidence="3">The sequence shown here is derived from an EMBL/GenBank/DDBJ whole genome shotgun (WGS) entry which is preliminary data.</text>
</comment>
<feature type="compositionally biased region" description="Basic and acidic residues" evidence="1">
    <location>
        <begin position="48"/>
        <end position="60"/>
    </location>
</feature>
<sequence>MPVGGEGGERKKSDASNTQPRQTFRPPWVKEGPSPLPMPNAPWKSKNTRRESNTSDDKVENPLANVQLRKTSIPNKEPPENGTKDVTFVKPPLKPVPPREVSPKPREKNKFDVKLNSVEDRIKKEPPRRSPTVESELDREIPALRNKLVREESLRRLSHIPAPPPIPFLPPPPPPPPSVPPDFKRNPLNRIQLEKLENLRSRPKNRPDWTSMLKEIEGKRKLNHVQCNDRSTPILPRCKSQSKTGEHFLYESEKAQQSTVHNELLKQIQQGIQLKSVKTNDRSKPQLEGLRKFRRQMTIEEQIQKSVSMASIAPEEIADEADEMDDIDRVRDDLQSTKQMLAFELRNKEAQIRENKRLVSRLQALEAELEKERAKNRETVGGNTSNETEEKKIKNLQQEADQARKTKDEMEKKYHEASDALENTKSELEDIKKEKLELEKRLQDVLQGKRGSLAKQTSIVNGEETEEEEESESSEVDEGDDEETTKRKMEKQVKKMQNKLRNFKNKEDNAKKERLALREIIKKHQTAMREEKKKYKALQKEVNKMAALMKDDDSEEDDDEEEKEETDEETEEEESSEESESEESDEDSASEKSMSEPEEAPLNKKKENYAARVTRHESILAAIKKGNYLLKTNAERLQDDLNNQKEQTASLQEDLDSVLSELG</sequence>
<evidence type="ECO:0000259" key="2">
    <source>
        <dbReference type="PROSITE" id="PS51082"/>
    </source>
</evidence>
<feature type="region of interest" description="Disordered" evidence="1">
    <location>
        <begin position="640"/>
        <end position="663"/>
    </location>
</feature>
<feature type="compositionally biased region" description="Pro residues" evidence="1">
    <location>
        <begin position="161"/>
        <end position="180"/>
    </location>
</feature>
<gene>
    <name evidence="3" type="ORF">HHI36_022755</name>
</gene>
<organism evidence="3 4">
    <name type="scientific">Cryptolaemus montrouzieri</name>
    <dbReference type="NCBI Taxonomy" id="559131"/>
    <lineage>
        <taxon>Eukaryota</taxon>
        <taxon>Metazoa</taxon>
        <taxon>Ecdysozoa</taxon>
        <taxon>Arthropoda</taxon>
        <taxon>Hexapoda</taxon>
        <taxon>Insecta</taxon>
        <taxon>Pterygota</taxon>
        <taxon>Neoptera</taxon>
        <taxon>Endopterygota</taxon>
        <taxon>Coleoptera</taxon>
        <taxon>Polyphaga</taxon>
        <taxon>Cucujiformia</taxon>
        <taxon>Coccinelloidea</taxon>
        <taxon>Coccinellidae</taxon>
        <taxon>Scymninae</taxon>
        <taxon>Scymnini</taxon>
        <taxon>Cryptolaemus</taxon>
    </lineage>
</organism>
<evidence type="ECO:0000256" key="1">
    <source>
        <dbReference type="SAM" id="MobiDB-lite"/>
    </source>
</evidence>
<feature type="compositionally biased region" description="Basic and acidic residues" evidence="1">
    <location>
        <begin position="101"/>
        <end position="128"/>
    </location>
</feature>
<feature type="compositionally biased region" description="Basic and acidic residues" evidence="1">
    <location>
        <begin position="504"/>
        <end position="543"/>
    </location>
</feature>
<feature type="region of interest" description="Disordered" evidence="1">
    <location>
        <begin position="372"/>
        <end position="427"/>
    </location>
</feature>
<feature type="region of interest" description="Disordered" evidence="1">
    <location>
        <begin position="159"/>
        <end position="186"/>
    </location>
</feature>
<keyword evidence="4" id="KW-1185">Reference proteome</keyword>
<evidence type="ECO:0000313" key="4">
    <source>
        <dbReference type="Proteomes" id="UP001516400"/>
    </source>
</evidence>
<feature type="compositionally biased region" description="Basic and acidic residues" evidence="1">
    <location>
        <begin position="589"/>
        <end position="610"/>
    </location>
</feature>
<dbReference type="PROSITE" id="PS51082">
    <property type="entry name" value="WH2"/>
    <property type="match status" value="1"/>
</dbReference>
<accession>A0ABD2N0U4</accession>
<feature type="compositionally biased region" description="Basic and acidic residues" evidence="1">
    <location>
        <begin position="401"/>
        <end position="427"/>
    </location>
</feature>